<reference evidence="3" key="1">
    <citation type="submission" date="2020-03" db="EMBL/GenBank/DDBJ databases">
        <title>A high-quality chromosome-level genome assembly of a woody plant with both climbing and erect habits, Rhamnella rubrinervis.</title>
        <authorList>
            <person name="Lu Z."/>
            <person name="Yang Y."/>
            <person name="Zhu X."/>
            <person name="Sun Y."/>
        </authorList>
    </citation>
    <scope>NUCLEOTIDE SEQUENCE</scope>
    <source>
        <strain evidence="3">BYM</strain>
        <tissue evidence="3">Leaf</tissue>
    </source>
</reference>
<feature type="region of interest" description="Disordered" evidence="1">
    <location>
        <begin position="1"/>
        <end position="53"/>
    </location>
</feature>
<accession>A0A8K0GRA6</accession>
<dbReference type="EMBL" id="VOIH02000012">
    <property type="protein sequence ID" value="KAF3431500.1"/>
    <property type="molecule type" value="Genomic_DNA"/>
</dbReference>
<sequence length="158" mass="17320">MATSTQVSDLPIDTKTPEEKKPREDPNQSEKVPNNGGEGGAGEGEDEEDEEELGECGFCLFMKGGGCKEPFTSWEKCVEEAEKNKEDVVEKCFKFTSALKMCMEAHADYYEPLLKAEKAAEEEAIKELEKEAASMALGQNAGPKDSEKQGLSDDKRGD</sequence>
<dbReference type="PANTHER" id="PTHR34357">
    <property type="entry name" value="F7A19.14 PROTEIN-RELATED"/>
    <property type="match status" value="1"/>
</dbReference>
<evidence type="ECO:0000256" key="1">
    <source>
        <dbReference type="SAM" id="MobiDB-lite"/>
    </source>
</evidence>
<protein>
    <recommendedName>
        <fullName evidence="2">GCK domain-containing protein</fullName>
    </recommendedName>
</protein>
<comment type="caution">
    <text evidence="3">The sequence shown here is derived from an EMBL/GenBank/DDBJ whole genome shotgun (WGS) entry which is preliminary data.</text>
</comment>
<evidence type="ECO:0000259" key="2">
    <source>
        <dbReference type="SMART" id="SM01227"/>
    </source>
</evidence>
<dbReference type="PANTHER" id="PTHR34357:SF2">
    <property type="entry name" value="F26F24.3-RELATED"/>
    <property type="match status" value="1"/>
</dbReference>
<dbReference type="AlphaFoldDB" id="A0A8K0GRA6"/>
<evidence type="ECO:0000313" key="3">
    <source>
        <dbReference type="EMBL" id="KAF3431500.1"/>
    </source>
</evidence>
<keyword evidence="4" id="KW-1185">Reference proteome</keyword>
<dbReference type="InterPro" id="IPR012891">
    <property type="entry name" value="GCK_dom"/>
</dbReference>
<proteinExistence type="predicted"/>
<dbReference type="OrthoDB" id="2148418at2759"/>
<dbReference type="Proteomes" id="UP000796880">
    <property type="component" value="Unassembled WGS sequence"/>
</dbReference>
<dbReference type="Pfam" id="PF07802">
    <property type="entry name" value="GCK"/>
    <property type="match status" value="1"/>
</dbReference>
<feature type="domain" description="GCK" evidence="2">
    <location>
        <begin position="54"/>
        <end position="128"/>
    </location>
</feature>
<feature type="region of interest" description="Disordered" evidence="1">
    <location>
        <begin position="130"/>
        <end position="158"/>
    </location>
</feature>
<feature type="compositionally biased region" description="Basic and acidic residues" evidence="1">
    <location>
        <begin position="144"/>
        <end position="158"/>
    </location>
</feature>
<gene>
    <name evidence="3" type="ORF">FNV43_RR26231</name>
</gene>
<name>A0A8K0GRA6_9ROSA</name>
<dbReference type="Gene3D" id="1.10.287.2900">
    <property type="match status" value="1"/>
</dbReference>
<feature type="compositionally biased region" description="Acidic residues" evidence="1">
    <location>
        <begin position="43"/>
        <end position="53"/>
    </location>
</feature>
<feature type="compositionally biased region" description="Basic and acidic residues" evidence="1">
    <location>
        <begin position="15"/>
        <end position="28"/>
    </location>
</feature>
<dbReference type="SMART" id="SM01227">
    <property type="entry name" value="GCK"/>
    <property type="match status" value="1"/>
</dbReference>
<organism evidence="3 4">
    <name type="scientific">Rhamnella rubrinervis</name>
    <dbReference type="NCBI Taxonomy" id="2594499"/>
    <lineage>
        <taxon>Eukaryota</taxon>
        <taxon>Viridiplantae</taxon>
        <taxon>Streptophyta</taxon>
        <taxon>Embryophyta</taxon>
        <taxon>Tracheophyta</taxon>
        <taxon>Spermatophyta</taxon>
        <taxon>Magnoliopsida</taxon>
        <taxon>eudicotyledons</taxon>
        <taxon>Gunneridae</taxon>
        <taxon>Pentapetalae</taxon>
        <taxon>rosids</taxon>
        <taxon>fabids</taxon>
        <taxon>Rosales</taxon>
        <taxon>Rhamnaceae</taxon>
        <taxon>rhamnoid group</taxon>
        <taxon>Rhamneae</taxon>
        <taxon>Rhamnella</taxon>
    </lineage>
</organism>
<evidence type="ECO:0000313" key="4">
    <source>
        <dbReference type="Proteomes" id="UP000796880"/>
    </source>
</evidence>